<dbReference type="Proteomes" id="UP000199103">
    <property type="component" value="Chromosome I"/>
</dbReference>
<keyword evidence="2" id="KW-0731">Sigma factor</keyword>
<dbReference type="InterPro" id="IPR013325">
    <property type="entry name" value="RNA_pol_sigma_r2"/>
</dbReference>
<keyword evidence="1" id="KW-0805">Transcription regulation</keyword>
<evidence type="ECO:0000256" key="5">
    <source>
        <dbReference type="SAM" id="MobiDB-lite"/>
    </source>
</evidence>
<protein>
    <submittedName>
        <fullName evidence="8">RNA polymerase sigma-B factor</fullName>
    </submittedName>
</protein>
<evidence type="ECO:0000256" key="1">
    <source>
        <dbReference type="ARBA" id="ARBA00023015"/>
    </source>
</evidence>
<dbReference type="SUPFAM" id="SSF88946">
    <property type="entry name" value="Sigma2 domain of RNA polymerase sigma factors"/>
    <property type="match status" value="1"/>
</dbReference>
<dbReference type="SUPFAM" id="SSF88659">
    <property type="entry name" value="Sigma3 and sigma4 domains of RNA polymerase sigma factors"/>
    <property type="match status" value="2"/>
</dbReference>
<dbReference type="InterPro" id="IPR007627">
    <property type="entry name" value="RNA_pol_sigma70_r2"/>
</dbReference>
<evidence type="ECO:0000256" key="4">
    <source>
        <dbReference type="ARBA" id="ARBA00023163"/>
    </source>
</evidence>
<dbReference type="Pfam" id="PF04545">
    <property type="entry name" value="Sigma70_r4"/>
    <property type="match status" value="1"/>
</dbReference>
<dbReference type="PANTHER" id="PTHR30385:SF4">
    <property type="entry name" value="RNA POLYMERASE SIGMA-E FACTOR"/>
    <property type="match status" value="1"/>
</dbReference>
<name>A0A1H1N359_9ACTN</name>
<dbReference type="InterPro" id="IPR000943">
    <property type="entry name" value="RNA_pol_sigma70"/>
</dbReference>
<dbReference type="GO" id="GO:0003677">
    <property type="term" value="F:DNA binding"/>
    <property type="evidence" value="ECO:0007669"/>
    <property type="project" value="UniProtKB-KW"/>
</dbReference>
<keyword evidence="9" id="KW-1185">Reference proteome</keyword>
<dbReference type="STRING" id="630515.SAMN04489812_0361"/>
<dbReference type="InterPro" id="IPR014284">
    <property type="entry name" value="RNA_pol_sigma-70_dom"/>
</dbReference>
<dbReference type="Gene3D" id="1.20.120.1810">
    <property type="match status" value="1"/>
</dbReference>
<evidence type="ECO:0000313" key="8">
    <source>
        <dbReference type="EMBL" id="SDR93414.1"/>
    </source>
</evidence>
<evidence type="ECO:0000259" key="6">
    <source>
        <dbReference type="Pfam" id="PF04542"/>
    </source>
</evidence>
<dbReference type="GO" id="GO:0016987">
    <property type="term" value="F:sigma factor activity"/>
    <property type="evidence" value="ECO:0007669"/>
    <property type="project" value="UniProtKB-KW"/>
</dbReference>
<feature type="region of interest" description="Disordered" evidence="5">
    <location>
        <begin position="1"/>
        <end position="46"/>
    </location>
</feature>
<dbReference type="PANTHER" id="PTHR30385">
    <property type="entry name" value="SIGMA FACTOR F FLAGELLAR"/>
    <property type="match status" value="1"/>
</dbReference>
<dbReference type="CDD" id="cd06171">
    <property type="entry name" value="Sigma70_r4"/>
    <property type="match status" value="1"/>
</dbReference>
<evidence type="ECO:0000256" key="2">
    <source>
        <dbReference type="ARBA" id="ARBA00023082"/>
    </source>
</evidence>
<dbReference type="AlphaFoldDB" id="A0A1H1N359"/>
<dbReference type="InterPro" id="IPR007630">
    <property type="entry name" value="RNA_pol_sigma70_r4"/>
</dbReference>
<dbReference type="InterPro" id="IPR036388">
    <property type="entry name" value="WH-like_DNA-bd_sf"/>
</dbReference>
<feature type="domain" description="RNA polymerase sigma-70 region 2" evidence="6">
    <location>
        <begin position="74"/>
        <end position="140"/>
    </location>
</feature>
<dbReference type="EMBL" id="LT629772">
    <property type="protein sequence ID" value="SDR93414.1"/>
    <property type="molecule type" value="Genomic_DNA"/>
</dbReference>
<keyword evidence="4" id="KW-0804">Transcription</keyword>
<feature type="domain" description="RNA polymerase sigma-70 region 4" evidence="7">
    <location>
        <begin position="242"/>
        <end position="288"/>
    </location>
</feature>
<dbReference type="Gene3D" id="1.10.10.10">
    <property type="entry name" value="Winged helix-like DNA-binding domain superfamily/Winged helix DNA-binding domain"/>
    <property type="match status" value="2"/>
</dbReference>
<gene>
    <name evidence="8" type="ORF">SAMN04489812_0361</name>
</gene>
<reference evidence="8 9" key="1">
    <citation type="submission" date="2016-10" db="EMBL/GenBank/DDBJ databases">
        <authorList>
            <person name="de Groot N.N."/>
        </authorList>
    </citation>
    <scope>NUCLEOTIDE SEQUENCE [LARGE SCALE GENOMIC DNA]</scope>
    <source>
        <strain evidence="8 9">DSM 21800</strain>
    </source>
</reference>
<dbReference type="OrthoDB" id="9804285at2"/>
<dbReference type="Pfam" id="PF04542">
    <property type="entry name" value="Sigma70_r2"/>
    <property type="match status" value="1"/>
</dbReference>
<proteinExistence type="predicted"/>
<keyword evidence="3" id="KW-0238">DNA-binding</keyword>
<dbReference type="InterPro" id="IPR013324">
    <property type="entry name" value="RNA_pol_sigma_r3/r4-like"/>
</dbReference>
<dbReference type="NCBIfam" id="TIGR02937">
    <property type="entry name" value="sigma70-ECF"/>
    <property type="match status" value="1"/>
</dbReference>
<organism evidence="8 9">
    <name type="scientific">Microlunatus soli</name>
    <dbReference type="NCBI Taxonomy" id="630515"/>
    <lineage>
        <taxon>Bacteria</taxon>
        <taxon>Bacillati</taxon>
        <taxon>Actinomycetota</taxon>
        <taxon>Actinomycetes</taxon>
        <taxon>Propionibacteriales</taxon>
        <taxon>Propionibacteriaceae</taxon>
        <taxon>Microlunatus</taxon>
    </lineage>
</organism>
<sequence length="317" mass="34942">MNAAAVANEPTHAAGQADSSRQGPGTTKRGNRHVQRSESENARREQRTIELLTSARDDRLTAAERQRCRDLVVKINLPIADSLARRYRSRGENLEDLIQVARLGLVNAVLRYDPANGAFLSFAVPTISGEIKRHFRDHCWTVRPPRRLQELHSEVASAMVDLAQDKGSTPTAAEVADWIGADRADVLEAIRSNAFHSASLDTSDGLAAASGTLGATDAGFDEVDDSMERSDLMRRVDDACTRLSNDERRLLRLRFAQGRTQSSIADELNISQMSVSRRLQKITRRLRADVAGRAGTSPVARSMQRRVNVVPQQPARA</sequence>
<dbReference type="GO" id="GO:0006352">
    <property type="term" value="P:DNA-templated transcription initiation"/>
    <property type="evidence" value="ECO:0007669"/>
    <property type="project" value="InterPro"/>
</dbReference>
<accession>A0A1H1N359</accession>
<evidence type="ECO:0000259" key="7">
    <source>
        <dbReference type="Pfam" id="PF04545"/>
    </source>
</evidence>
<feature type="compositionally biased region" description="Basic and acidic residues" evidence="5">
    <location>
        <begin position="35"/>
        <end position="46"/>
    </location>
</feature>
<dbReference type="PRINTS" id="PR00046">
    <property type="entry name" value="SIGMA70FCT"/>
</dbReference>
<evidence type="ECO:0000313" key="9">
    <source>
        <dbReference type="Proteomes" id="UP000199103"/>
    </source>
</evidence>
<evidence type="ECO:0000256" key="3">
    <source>
        <dbReference type="ARBA" id="ARBA00023125"/>
    </source>
</evidence>